<reference evidence="1 2" key="1">
    <citation type="submission" date="2024-02" db="EMBL/GenBank/DDBJ databases">
        <title>Complete sequences of two Paenibacillus sp. strains and one Lysinibacillus strain isolated from the environment on STAA medium highlight biotechnological potential.</title>
        <authorList>
            <person name="Attere S.A."/>
            <person name="Piche L.C."/>
            <person name="Intertaglia L."/>
            <person name="Lami R."/>
            <person name="Charette S.J."/>
            <person name="Vincent A.T."/>
        </authorList>
    </citation>
    <scope>NUCLEOTIDE SEQUENCE [LARGE SCALE GENOMIC DNA]</scope>
    <source>
        <strain evidence="1 2">Y5S-7</strain>
    </source>
</reference>
<dbReference type="InterPro" id="IPR027417">
    <property type="entry name" value="P-loop_NTPase"/>
</dbReference>
<dbReference type="EMBL" id="CP145892">
    <property type="protein sequence ID" value="WWP19256.1"/>
    <property type="molecule type" value="Genomic_DNA"/>
</dbReference>
<dbReference type="Gene3D" id="3.40.50.300">
    <property type="entry name" value="P-loop containing nucleotide triphosphate hydrolases"/>
    <property type="match status" value="1"/>
</dbReference>
<sequence>MKISDRLLRQYLDHVYWICGGPCGGKSTMTKLLSSKWELNYYSSDDHTFDYQKKANRQDHPAILRHFIDWEWFFLGSGNDRSHWLNSVFDESVEFIILDLLQMGKEKPIVVDTFMEPAYLREIVNPNRVVYMFAEDDLIRAEYLDRDHLRGMEDVFPNLSDPQRARDETLNTVVRASNHYLQQAEQYQLKWFMRTSQSNKDQMLLEVEKHFGFR</sequence>
<proteinExistence type="predicted"/>
<dbReference type="RefSeq" id="WP_338706803.1">
    <property type="nucleotide sequence ID" value="NZ_CP145892.1"/>
</dbReference>
<dbReference type="AlphaFoldDB" id="A0ABD8AP37"/>
<gene>
    <name evidence="1" type="ORF">V6668_22600</name>
</gene>
<dbReference type="Proteomes" id="UP001364764">
    <property type="component" value="Chromosome"/>
</dbReference>
<dbReference type="GeneID" id="93478319"/>
<dbReference type="SUPFAM" id="SSF52540">
    <property type="entry name" value="P-loop containing nucleoside triphosphate hydrolases"/>
    <property type="match status" value="1"/>
</dbReference>
<evidence type="ECO:0008006" key="3">
    <source>
        <dbReference type="Google" id="ProtNLM"/>
    </source>
</evidence>
<evidence type="ECO:0000313" key="2">
    <source>
        <dbReference type="Proteomes" id="UP001364764"/>
    </source>
</evidence>
<evidence type="ECO:0000313" key="1">
    <source>
        <dbReference type="EMBL" id="WWP19256.1"/>
    </source>
</evidence>
<protein>
    <recommendedName>
        <fullName evidence="3">Adenylate kinase</fullName>
    </recommendedName>
</protein>
<name>A0ABD8AP37_PAEAM</name>
<accession>A0ABD8AP37</accession>
<organism evidence="1 2">
    <name type="scientific">Paenibacillus amylolyticus</name>
    <dbReference type="NCBI Taxonomy" id="1451"/>
    <lineage>
        <taxon>Bacteria</taxon>
        <taxon>Bacillati</taxon>
        <taxon>Bacillota</taxon>
        <taxon>Bacilli</taxon>
        <taxon>Bacillales</taxon>
        <taxon>Paenibacillaceae</taxon>
        <taxon>Paenibacillus</taxon>
    </lineage>
</organism>